<feature type="region of interest" description="Disordered" evidence="2">
    <location>
        <begin position="178"/>
        <end position="259"/>
    </location>
</feature>
<comment type="similarity">
    <text evidence="1">Belongs to the MAD2 family.</text>
</comment>
<dbReference type="Gene3D" id="3.30.900.10">
    <property type="entry name" value="HORMA domain"/>
    <property type="match status" value="1"/>
</dbReference>
<dbReference type="GeneID" id="37273103"/>
<protein>
    <submittedName>
        <fullName evidence="4">DNA-binding protein</fullName>
    </submittedName>
</protein>
<dbReference type="PANTHER" id="PTHR11842">
    <property type="entry name" value="MITOTIC SPINDLE ASSEMBLY CHECKPOINT PROTEIN MAD2"/>
    <property type="match status" value="1"/>
</dbReference>
<dbReference type="SUPFAM" id="SSF56019">
    <property type="entry name" value="The spindle assembly checkpoint protein mad2"/>
    <property type="match status" value="1"/>
</dbReference>
<dbReference type="Proteomes" id="UP000245946">
    <property type="component" value="Unassembled WGS sequence"/>
</dbReference>
<name>A0A316YZW6_9BASI</name>
<dbReference type="STRING" id="58919.A0A316YZW6"/>
<sequence>MNADASTSAAGALRFDGSELTYNETVDALCSFMTVALHSILCFRGVYPASVFSRKQSYSVPVWASRHPGLNEYIDDIIAAARVQILKRNVQACHIVLSSLATQNILERYRFDLDYLVPPVAARDCDLAIPGNMTQQGIDLHLRAFMQKLLALDGALEDLDEPDDLTWAFVLVPRDGCAPQTDDKTGNEPPEGPWVPFDDGPLLPPSPRSSPTSSALAGSFPSSSSADRSTSQVGGSLTNAMPRGRDAGGHVGADDPPSILPIKSLDTGVINLMLYVEEHPAAKRHSSAAFSQAMPADARRLDTRSAVLPSLTQGGVSQMPDEVRDLDAPPVQLARAAAARRKKRADGTATVEEPLPDEEQRSSSDGGESDASETSMRSVGSFEGYGGGGGMAGTRM</sequence>
<evidence type="ECO:0000256" key="1">
    <source>
        <dbReference type="ARBA" id="ARBA00010348"/>
    </source>
</evidence>
<dbReference type="Pfam" id="PF02301">
    <property type="entry name" value="HORMA"/>
    <property type="match status" value="1"/>
</dbReference>
<feature type="region of interest" description="Disordered" evidence="2">
    <location>
        <begin position="334"/>
        <end position="396"/>
    </location>
</feature>
<dbReference type="PANTHER" id="PTHR11842:SF10">
    <property type="entry name" value="MITOTIC SPINDLE ASSEMBLY CHECKPOINT PROTEIN MAD2B"/>
    <property type="match status" value="1"/>
</dbReference>
<proteinExistence type="inferred from homology"/>
<evidence type="ECO:0000256" key="2">
    <source>
        <dbReference type="SAM" id="MobiDB-lite"/>
    </source>
</evidence>
<gene>
    <name evidence="4" type="ORF">FA09DRAFT_363173</name>
</gene>
<reference evidence="4 5" key="1">
    <citation type="journal article" date="2018" name="Mol. Biol. Evol.">
        <title>Broad Genomic Sampling Reveals a Smut Pathogenic Ancestry of the Fungal Clade Ustilaginomycotina.</title>
        <authorList>
            <person name="Kijpornyongpan T."/>
            <person name="Mondo S.J."/>
            <person name="Barry K."/>
            <person name="Sandor L."/>
            <person name="Lee J."/>
            <person name="Lipzen A."/>
            <person name="Pangilinan J."/>
            <person name="LaButti K."/>
            <person name="Hainaut M."/>
            <person name="Henrissat B."/>
            <person name="Grigoriev I.V."/>
            <person name="Spatafora J.W."/>
            <person name="Aime M.C."/>
        </authorList>
    </citation>
    <scope>NUCLEOTIDE SEQUENCE [LARGE SCALE GENOMIC DNA]</scope>
    <source>
        <strain evidence="4 5">MCA 4186</strain>
    </source>
</reference>
<dbReference type="InterPro" id="IPR045091">
    <property type="entry name" value="Mad2-like"/>
</dbReference>
<evidence type="ECO:0000259" key="3">
    <source>
        <dbReference type="PROSITE" id="PS50815"/>
    </source>
</evidence>
<dbReference type="RefSeq" id="XP_025595276.1">
    <property type="nucleotide sequence ID" value="XM_025745559.1"/>
</dbReference>
<keyword evidence="4" id="KW-0238">DNA-binding</keyword>
<evidence type="ECO:0000313" key="4">
    <source>
        <dbReference type="EMBL" id="PWN94997.1"/>
    </source>
</evidence>
<dbReference type="GO" id="GO:0003677">
    <property type="term" value="F:DNA binding"/>
    <property type="evidence" value="ECO:0007669"/>
    <property type="project" value="UniProtKB-KW"/>
</dbReference>
<organism evidence="4 5">
    <name type="scientific">Tilletiopsis washingtonensis</name>
    <dbReference type="NCBI Taxonomy" id="58919"/>
    <lineage>
        <taxon>Eukaryota</taxon>
        <taxon>Fungi</taxon>
        <taxon>Dikarya</taxon>
        <taxon>Basidiomycota</taxon>
        <taxon>Ustilaginomycotina</taxon>
        <taxon>Exobasidiomycetes</taxon>
        <taxon>Entylomatales</taxon>
        <taxon>Entylomatales incertae sedis</taxon>
        <taxon>Tilletiopsis</taxon>
    </lineage>
</organism>
<feature type="compositionally biased region" description="Gly residues" evidence="2">
    <location>
        <begin position="383"/>
        <end position="396"/>
    </location>
</feature>
<dbReference type="InterPro" id="IPR003511">
    <property type="entry name" value="HORMA_dom"/>
</dbReference>
<evidence type="ECO:0000313" key="5">
    <source>
        <dbReference type="Proteomes" id="UP000245946"/>
    </source>
</evidence>
<feature type="compositionally biased region" description="Low complexity" evidence="2">
    <location>
        <begin position="209"/>
        <end position="231"/>
    </location>
</feature>
<keyword evidence="5" id="KW-1185">Reference proteome</keyword>
<dbReference type="PROSITE" id="PS50815">
    <property type="entry name" value="HORMA"/>
    <property type="match status" value="1"/>
</dbReference>
<dbReference type="OrthoDB" id="21254at2759"/>
<dbReference type="InterPro" id="IPR036570">
    <property type="entry name" value="HORMA_dom_sf"/>
</dbReference>
<dbReference type="GO" id="GO:0016035">
    <property type="term" value="C:zeta DNA polymerase complex"/>
    <property type="evidence" value="ECO:0007669"/>
    <property type="project" value="TreeGrafter"/>
</dbReference>
<feature type="domain" description="HORMA" evidence="3">
    <location>
        <begin position="23"/>
        <end position="233"/>
    </location>
</feature>
<dbReference type="EMBL" id="KZ819307">
    <property type="protein sequence ID" value="PWN94997.1"/>
    <property type="molecule type" value="Genomic_DNA"/>
</dbReference>
<accession>A0A316YZW6</accession>
<dbReference type="AlphaFoldDB" id="A0A316YZW6"/>